<name>A0A1J5PAQ5_9ZZZZ</name>
<gene>
    <name evidence="1" type="ORF">GALL_500180</name>
</gene>
<evidence type="ECO:0000313" key="1">
    <source>
        <dbReference type="EMBL" id="OIQ68390.1"/>
    </source>
</evidence>
<sequence>MPHSGRQLEPLAKVLLQLGIDRLAVPLAWDHVGGRDADRGLDADRRGLAGVGPIEDWDAAIAIAGGLTRRLPVPFLAVLGPERQLQRRAAPDIKLARQVEIGRPLAEPRAATKNVGWARRPKGGVVVVADAKPVEGRPVFARKVPAEAGQVAALQAGRQGGVFQPAVLFRPEAIGEDRPHRLVLAGASDEIVADAVQLVVAAKGIGCDACRERILRIEEEARVAIVGLSIDPVVPVEGGLPGIQDPVRRREAGPGAEVAGREHERAARIAEILLSGVRSGAVGMPMVLIGGRKPEEPAVADLDALGGAELDILAIPRVGDPVARATNEPGALVQLDIQHTGDGVRPILRRSAVAQDFDAADRHLGNRVEVIGHVSAADLVAGIQFGVGVAAFAVDQHQDLAGREAAQGGRGQKVVRARSAWAGCAETRHRHLELALQVAGAGLGQFQTGDGVDRRGGVGHHTRAEA</sequence>
<accession>A0A1J5PAQ5</accession>
<proteinExistence type="predicted"/>
<organism evidence="1">
    <name type="scientific">mine drainage metagenome</name>
    <dbReference type="NCBI Taxonomy" id="410659"/>
    <lineage>
        <taxon>unclassified sequences</taxon>
        <taxon>metagenomes</taxon>
        <taxon>ecological metagenomes</taxon>
    </lineage>
</organism>
<reference evidence="1" key="1">
    <citation type="submission" date="2016-10" db="EMBL/GenBank/DDBJ databases">
        <title>Sequence of Gallionella enrichment culture.</title>
        <authorList>
            <person name="Poehlein A."/>
            <person name="Muehling M."/>
            <person name="Daniel R."/>
        </authorList>
    </citation>
    <scope>NUCLEOTIDE SEQUENCE</scope>
</reference>
<dbReference type="AlphaFoldDB" id="A0A1J5PAQ5"/>
<comment type="caution">
    <text evidence="1">The sequence shown here is derived from an EMBL/GenBank/DDBJ whole genome shotgun (WGS) entry which is preliminary data.</text>
</comment>
<protein>
    <submittedName>
        <fullName evidence="1">Uncharacterized protein</fullName>
    </submittedName>
</protein>
<dbReference type="EMBL" id="MLJW01005338">
    <property type="protein sequence ID" value="OIQ68390.1"/>
    <property type="molecule type" value="Genomic_DNA"/>
</dbReference>
<dbReference type="AntiFam" id="ANF00164">
    <property type="entry name" value="Shadow ORF (opposite btuB)"/>
</dbReference>